<dbReference type="STRING" id="947013.SAMN04488109_4353"/>
<proteinExistence type="predicted"/>
<dbReference type="Proteomes" id="UP000184212">
    <property type="component" value="Unassembled WGS sequence"/>
</dbReference>
<sequence length="113" mass="13375">MRKELAKREGERKKFTAVFVRLGKKVNYKGYSEETILLQHIKDAETQRTVTDHVWFSFTKGFQQLTLSEGAVIEFEARVKEYTKGYVNRRYGIDKSKRDYRLSHPTKIKVIQT</sequence>
<accession>A0A1M5TYN5</accession>
<evidence type="ECO:0008006" key="3">
    <source>
        <dbReference type="Google" id="ProtNLM"/>
    </source>
</evidence>
<organism evidence="1 2">
    <name type="scientific">Chryseolinea serpens</name>
    <dbReference type="NCBI Taxonomy" id="947013"/>
    <lineage>
        <taxon>Bacteria</taxon>
        <taxon>Pseudomonadati</taxon>
        <taxon>Bacteroidota</taxon>
        <taxon>Cytophagia</taxon>
        <taxon>Cytophagales</taxon>
        <taxon>Fulvivirgaceae</taxon>
        <taxon>Chryseolinea</taxon>
    </lineage>
</organism>
<dbReference type="RefSeq" id="WP_073138168.1">
    <property type="nucleotide sequence ID" value="NZ_FQWQ01000003.1"/>
</dbReference>
<evidence type="ECO:0000313" key="1">
    <source>
        <dbReference type="EMBL" id="SHH55798.1"/>
    </source>
</evidence>
<evidence type="ECO:0000313" key="2">
    <source>
        <dbReference type="Proteomes" id="UP000184212"/>
    </source>
</evidence>
<name>A0A1M5TYN5_9BACT</name>
<dbReference type="EMBL" id="FQWQ01000003">
    <property type="protein sequence ID" value="SHH55798.1"/>
    <property type="molecule type" value="Genomic_DNA"/>
</dbReference>
<gene>
    <name evidence="1" type="ORF">SAMN04488109_4353</name>
</gene>
<dbReference type="AlphaFoldDB" id="A0A1M5TYN5"/>
<protein>
    <recommendedName>
        <fullName evidence="3">Single-stranded DNA-binding protein</fullName>
    </recommendedName>
</protein>
<dbReference type="OrthoDB" id="2990146at2"/>
<reference evidence="1 2" key="1">
    <citation type="submission" date="2016-11" db="EMBL/GenBank/DDBJ databases">
        <authorList>
            <person name="Jaros S."/>
            <person name="Januszkiewicz K."/>
            <person name="Wedrychowicz H."/>
        </authorList>
    </citation>
    <scope>NUCLEOTIDE SEQUENCE [LARGE SCALE GENOMIC DNA]</scope>
    <source>
        <strain evidence="1 2">DSM 24574</strain>
    </source>
</reference>
<keyword evidence="2" id="KW-1185">Reference proteome</keyword>